<dbReference type="AlphaFoldDB" id="A0A3M7RBU8"/>
<keyword evidence="2" id="KW-1185">Reference proteome</keyword>
<protein>
    <submittedName>
        <fullName evidence="1">Uncharacterized protein</fullName>
    </submittedName>
</protein>
<proteinExistence type="predicted"/>
<sequence>MQFRDEFQTLLSGFSKYNSDGNFLRSVILSVYNGSKDYSIQYKNATLNFSNSRVSIFTAGHDHNIDELIELEKSSKCDGFISRFLICSPEPIRLKEQKDFKNPFLFHKLFIAIHLKHLFPLEYEFDMEGFELQYDSCEKLERISEKFQIKN</sequence>
<accession>A0A3M7RBU8</accession>
<gene>
    <name evidence="1" type="ORF">BpHYR1_000846</name>
</gene>
<evidence type="ECO:0000313" key="1">
    <source>
        <dbReference type="EMBL" id="RNA20909.1"/>
    </source>
</evidence>
<dbReference type="Proteomes" id="UP000276133">
    <property type="component" value="Unassembled WGS sequence"/>
</dbReference>
<dbReference type="Pfam" id="PF13148">
    <property type="entry name" value="DUF3987"/>
    <property type="match status" value="1"/>
</dbReference>
<comment type="caution">
    <text evidence="1">The sequence shown here is derived from an EMBL/GenBank/DDBJ whole genome shotgun (WGS) entry which is preliminary data.</text>
</comment>
<dbReference type="EMBL" id="REGN01003760">
    <property type="protein sequence ID" value="RNA20909.1"/>
    <property type="molecule type" value="Genomic_DNA"/>
</dbReference>
<evidence type="ECO:0000313" key="2">
    <source>
        <dbReference type="Proteomes" id="UP000276133"/>
    </source>
</evidence>
<reference evidence="1 2" key="1">
    <citation type="journal article" date="2018" name="Sci. Rep.">
        <title>Genomic signatures of local adaptation to the degree of environmental predictability in rotifers.</title>
        <authorList>
            <person name="Franch-Gras L."/>
            <person name="Hahn C."/>
            <person name="Garcia-Roger E.M."/>
            <person name="Carmona M.J."/>
            <person name="Serra M."/>
            <person name="Gomez A."/>
        </authorList>
    </citation>
    <scope>NUCLEOTIDE SEQUENCE [LARGE SCALE GENOMIC DNA]</scope>
    <source>
        <strain evidence="1">HYR1</strain>
    </source>
</reference>
<dbReference type="InterPro" id="IPR025048">
    <property type="entry name" value="DUF3987"/>
</dbReference>
<organism evidence="1 2">
    <name type="scientific">Brachionus plicatilis</name>
    <name type="common">Marine rotifer</name>
    <name type="synonym">Brachionus muelleri</name>
    <dbReference type="NCBI Taxonomy" id="10195"/>
    <lineage>
        <taxon>Eukaryota</taxon>
        <taxon>Metazoa</taxon>
        <taxon>Spiralia</taxon>
        <taxon>Gnathifera</taxon>
        <taxon>Rotifera</taxon>
        <taxon>Eurotatoria</taxon>
        <taxon>Monogononta</taxon>
        <taxon>Pseudotrocha</taxon>
        <taxon>Ploima</taxon>
        <taxon>Brachionidae</taxon>
        <taxon>Brachionus</taxon>
    </lineage>
</organism>
<name>A0A3M7RBU8_BRAPC</name>